<keyword evidence="6" id="KW-1185">Reference proteome</keyword>
<protein>
    <submittedName>
        <fullName evidence="5">Katanin p80 WD40 repeat-containing subunit B1-like</fullName>
    </submittedName>
</protein>
<keyword evidence="2" id="KW-0677">Repeat</keyword>
<dbReference type="InterPro" id="IPR001680">
    <property type="entry name" value="WD40_rpt"/>
</dbReference>
<dbReference type="InterPro" id="IPR019775">
    <property type="entry name" value="WD40_repeat_CS"/>
</dbReference>
<accession>A0AAV7JGR0</accession>
<dbReference type="SUPFAM" id="SSF50978">
    <property type="entry name" value="WD40 repeat-like"/>
    <property type="match status" value="1"/>
</dbReference>
<sequence length="344" mass="37787">MKRAEETHSLVSSSQDFTDAIMPKEPHTRGSIKPVTTMHSNNLIYSTDFCSPDTVAAGDAKGFIDLFQFNNCGNTLKLYSLSNNTYQPITAIKFRPGSLEDISNILLSTSSNGDVIHWHVPSKSVLSCIREERQVLSCAYSSDGLSFATCGSDSKIIVYDEEKLCPISTLDHFGKSTEMSGHIFRVFSVKYYPDMSNLLATSGWDGSIHFWDMRVSQQSVMHLAGPLVCADSIAFNPTGDSIVTGSFRKENPLQVWSVRDGSNSSNFNSCAINSQLYAATWLDSNLIACGGTNKSAVYLVRYPDEYVEGEALNFAEGIYCLGSSSKLKNFCVGSGSSLYMYSYK</sequence>
<feature type="region of interest" description="Disordered" evidence="4">
    <location>
        <begin position="1"/>
        <end position="33"/>
    </location>
</feature>
<evidence type="ECO:0000256" key="3">
    <source>
        <dbReference type="PROSITE-ProRule" id="PRU00221"/>
    </source>
</evidence>
<dbReference type="PROSITE" id="PS00678">
    <property type="entry name" value="WD_REPEATS_1"/>
    <property type="match status" value="1"/>
</dbReference>
<evidence type="ECO:0000313" key="5">
    <source>
        <dbReference type="EMBL" id="KAI6648001.1"/>
    </source>
</evidence>
<dbReference type="Proteomes" id="UP001165289">
    <property type="component" value="Unassembled WGS sequence"/>
</dbReference>
<dbReference type="Pfam" id="PF00400">
    <property type="entry name" value="WD40"/>
    <property type="match status" value="2"/>
</dbReference>
<evidence type="ECO:0000256" key="2">
    <source>
        <dbReference type="ARBA" id="ARBA00022737"/>
    </source>
</evidence>
<dbReference type="PANTHER" id="PTHR47822">
    <property type="entry name" value="CARBOHYDRATE BINDING DOMAIN CONTAINING PROTEIN"/>
    <property type="match status" value="1"/>
</dbReference>
<feature type="repeat" description="WD" evidence="3">
    <location>
        <begin position="179"/>
        <end position="221"/>
    </location>
</feature>
<dbReference type="PROSITE" id="PS50082">
    <property type="entry name" value="WD_REPEATS_2"/>
    <property type="match status" value="1"/>
</dbReference>
<name>A0AAV7JGR0_9METZ</name>
<proteinExistence type="predicted"/>
<dbReference type="PROSITE" id="PS50294">
    <property type="entry name" value="WD_REPEATS_REGION"/>
    <property type="match status" value="1"/>
</dbReference>
<dbReference type="PANTHER" id="PTHR47822:SF2">
    <property type="entry name" value="F-BOX AND WD-40 DOMAIN PROTEIN 7"/>
    <property type="match status" value="1"/>
</dbReference>
<dbReference type="InterPro" id="IPR015943">
    <property type="entry name" value="WD40/YVTN_repeat-like_dom_sf"/>
</dbReference>
<dbReference type="Gene3D" id="2.130.10.10">
    <property type="entry name" value="YVTN repeat-like/Quinoprotein amine dehydrogenase"/>
    <property type="match status" value="1"/>
</dbReference>
<keyword evidence="1 3" id="KW-0853">WD repeat</keyword>
<dbReference type="SMART" id="SM00320">
    <property type="entry name" value="WD40"/>
    <property type="match status" value="5"/>
</dbReference>
<dbReference type="InterPro" id="IPR036322">
    <property type="entry name" value="WD40_repeat_dom_sf"/>
</dbReference>
<organism evidence="5 6">
    <name type="scientific">Oopsacas minuta</name>
    <dbReference type="NCBI Taxonomy" id="111878"/>
    <lineage>
        <taxon>Eukaryota</taxon>
        <taxon>Metazoa</taxon>
        <taxon>Porifera</taxon>
        <taxon>Hexactinellida</taxon>
        <taxon>Hexasterophora</taxon>
        <taxon>Lyssacinosida</taxon>
        <taxon>Leucopsacidae</taxon>
        <taxon>Oopsacas</taxon>
    </lineage>
</organism>
<gene>
    <name evidence="5" type="ORF">LOD99_8328</name>
</gene>
<evidence type="ECO:0000256" key="1">
    <source>
        <dbReference type="ARBA" id="ARBA00022574"/>
    </source>
</evidence>
<dbReference type="EMBL" id="JAKMXF010000334">
    <property type="protein sequence ID" value="KAI6648001.1"/>
    <property type="molecule type" value="Genomic_DNA"/>
</dbReference>
<comment type="caution">
    <text evidence="5">The sequence shown here is derived from an EMBL/GenBank/DDBJ whole genome shotgun (WGS) entry which is preliminary data.</text>
</comment>
<evidence type="ECO:0000256" key="4">
    <source>
        <dbReference type="SAM" id="MobiDB-lite"/>
    </source>
</evidence>
<dbReference type="AlphaFoldDB" id="A0AAV7JGR0"/>
<evidence type="ECO:0000313" key="6">
    <source>
        <dbReference type="Proteomes" id="UP001165289"/>
    </source>
</evidence>
<reference evidence="5 6" key="1">
    <citation type="journal article" date="2023" name="BMC Biol.">
        <title>The compact genome of the sponge Oopsacas minuta (Hexactinellida) is lacking key metazoan core genes.</title>
        <authorList>
            <person name="Santini S."/>
            <person name="Schenkelaars Q."/>
            <person name="Jourda C."/>
            <person name="Duchesne M."/>
            <person name="Belahbib H."/>
            <person name="Rocher C."/>
            <person name="Selva M."/>
            <person name="Riesgo A."/>
            <person name="Vervoort M."/>
            <person name="Leys S.P."/>
            <person name="Kodjabachian L."/>
            <person name="Le Bivic A."/>
            <person name="Borchiellini C."/>
            <person name="Claverie J.M."/>
            <person name="Renard E."/>
        </authorList>
    </citation>
    <scope>NUCLEOTIDE SEQUENCE [LARGE SCALE GENOMIC DNA]</scope>
    <source>
        <strain evidence="5">SPO-2</strain>
    </source>
</reference>